<feature type="transmembrane region" description="Helical" evidence="3">
    <location>
        <begin position="200"/>
        <end position="225"/>
    </location>
</feature>
<feature type="compositionally biased region" description="Polar residues" evidence="2">
    <location>
        <begin position="1"/>
        <end position="12"/>
    </location>
</feature>
<keyword evidence="3" id="KW-1133">Transmembrane helix</keyword>
<keyword evidence="1" id="KW-0460">Magnesium</keyword>
<dbReference type="GO" id="GO:0005516">
    <property type="term" value="F:calmodulin binding"/>
    <property type="evidence" value="ECO:0007669"/>
    <property type="project" value="InterPro"/>
</dbReference>
<comment type="caution">
    <text evidence="5">The sequence shown here is derived from an EMBL/GenBank/DDBJ whole genome shotgun (WGS) entry which is preliminary data.</text>
</comment>
<dbReference type="InterPro" id="IPR024750">
    <property type="entry name" value="Ca_ATPase_N_dom"/>
</dbReference>
<dbReference type="FunFam" id="2.70.150.10:FF:000006">
    <property type="entry name" value="Calcium-transporting ATPase"/>
    <property type="match status" value="1"/>
</dbReference>
<dbReference type="SMART" id="SM00831">
    <property type="entry name" value="Cation_ATPase_N"/>
    <property type="match status" value="1"/>
</dbReference>
<evidence type="ECO:0000313" key="5">
    <source>
        <dbReference type="EMBL" id="PON53200.1"/>
    </source>
</evidence>
<evidence type="ECO:0000256" key="3">
    <source>
        <dbReference type="SAM" id="Phobius"/>
    </source>
</evidence>
<dbReference type="FunFam" id="1.20.5.170:FF:000029">
    <property type="entry name" value="Calcium-transporting ATPase"/>
    <property type="match status" value="1"/>
</dbReference>
<feature type="transmembrane region" description="Helical" evidence="3">
    <location>
        <begin position="433"/>
        <end position="453"/>
    </location>
</feature>
<dbReference type="PANTHER" id="PTHR24093">
    <property type="entry name" value="CATION TRANSPORTING ATPASE"/>
    <property type="match status" value="1"/>
</dbReference>
<feature type="transmembrane region" description="Helical" evidence="3">
    <location>
        <begin position="349"/>
        <end position="370"/>
    </location>
</feature>
<dbReference type="AlphaFoldDB" id="A0A2P5BWN8"/>
<dbReference type="Pfam" id="PF12515">
    <property type="entry name" value="CaATP_NAI"/>
    <property type="match status" value="1"/>
</dbReference>
<gene>
    <name evidence="5" type="ORF">PanWU01x14_204310</name>
</gene>
<proteinExistence type="predicted"/>
<dbReference type="Gene3D" id="2.70.150.10">
    <property type="entry name" value="Calcium-transporting ATPase, cytoplasmic transduction domain A"/>
    <property type="match status" value="1"/>
</dbReference>
<dbReference type="SUPFAM" id="SSF81665">
    <property type="entry name" value="Calcium ATPase, transmembrane domain M"/>
    <property type="match status" value="1"/>
</dbReference>
<keyword evidence="3" id="KW-0812">Transmembrane</keyword>
<protein>
    <submittedName>
        <fullName evidence="5">P-type ATPase, subfamily IIA, SERCA-type</fullName>
    </submittedName>
</protein>
<dbReference type="EMBL" id="JXTB01000210">
    <property type="protein sequence ID" value="PON53200.1"/>
    <property type="molecule type" value="Genomic_DNA"/>
</dbReference>
<dbReference type="FunFam" id="1.20.1110.10:FF:000036">
    <property type="entry name" value="Calcium-transporting ATPase"/>
    <property type="match status" value="1"/>
</dbReference>
<dbReference type="Gene3D" id="1.20.5.170">
    <property type="match status" value="1"/>
</dbReference>
<dbReference type="GO" id="GO:0005886">
    <property type="term" value="C:plasma membrane"/>
    <property type="evidence" value="ECO:0007669"/>
    <property type="project" value="TreeGrafter"/>
</dbReference>
<feature type="transmembrane region" description="Helical" evidence="3">
    <location>
        <begin position="237"/>
        <end position="256"/>
    </location>
</feature>
<organism evidence="5 6">
    <name type="scientific">Parasponia andersonii</name>
    <name type="common">Sponia andersonii</name>
    <dbReference type="NCBI Taxonomy" id="3476"/>
    <lineage>
        <taxon>Eukaryota</taxon>
        <taxon>Viridiplantae</taxon>
        <taxon>Streptophyta</taxon>
        <taxon>Embryophyta</taxon>
        <taxon>Tracheophyta</taxon>
        <taxon>Spermatophyta</taxon>
        <taxon>Magnoliopsida</taxon>
        <taxon>eudicotyledons</taxon>
        <taxon>Gunneridae</taxon>
        <taxon>Pentapetalae</taxon>
        <taxon>rosids</taxon>
        <taxon>fabids</taxon>
        <taxon>Rosales</taxon>
        <taxon>Cannabaceae</taxon>
        <taxon>Parasponia</taxon>
    </lineage>
</organism>
<dbReference type="Gene3D" id="1.20.1110.10">
    <property type="entry name" value="Calcium-transporting ATPase, transmembrane domain"/>
    <property type="match status" value="1"/>
</dbReference>
<evidence type="ECO:0000259" key="4">
    <source>
        <dbReference type="SMART" id="SM00831"/>
    </source>
</evidence>
<dbReference type="InterPro" id="IPR008250">
    <property type="entry name" value="ATPase_P-typ_transduc_dom_A_sf"/>
</dbReference>
<dbReference type="Pfam" id="PF00122">
    <property type="entry name" value="E1-E2_ATPase"/>
    <property type="match status" value="1"/>
</dbReference>
<feature type="transmembrane region" description="Helical" evidence="3">
    <location>
        <begin position="390"/>
        <end position="412"/>
    </location>
</feature>
<feature type="compositionally biased region" description="Basic and acidic residues" evidence="2">
    <location>
        <begin position="23"/>
        <end position="32"/>
    </location>
</feature>
<dbReference type="GO" id="GO:0005388">
    <property type="term" value="F:P-type calcium transporter activity"/>
    <property type="evidence" value="ECO:0007669"/>
    <property type="project" value="TreeGrafter"/>
</dbReference>
<dbReference type="InterPro" id="IPR059000">
    <property type="entry name" value="ATPase_P-type_domA"/>
</dbReference>
<keyword evidence="6" id="KW-1185">Reference proteome</keyword>
<dbReference type="STRING" id="3476.A0A2P5BWN8"/>
<keyword evidence="3" id="KW-0472">Membrane</keyword>
<dbReference type="Proteomes" id="UP000237105">
    <property type="component" value="Unassembled WGS sequence"/>
</dbReference>
<evidence type="ECO:0000256" key="2">
    <source>
        <dbReference type="SAM" id="MobiDB-lite"/>
    </source>
</evidence>
<name>A0A2P5BWN8_PARAD</name>
<dbReference type="InterPro" id="IPR004014">
    <property type="entry name" value="ATPase_P-typ_cation-transptr_N"/>
</dbReference>
<feature type="domain" description="Cation-transporting P-type ATPase N-terminal" evidence="4">
    <location>
        <begin position="154"/>
        <end position="225"/>
    </location>
</feature>
<dbReference type="SUPFAM" id="SSF81653">
    <property type="entry name" value="Calcium ATPase, transduction domain A"/>
    <property type="match status" value="1"/>
</dbReference>
<accession>A0A2P5BWN8</accession>
<feature type="region of interest" description="Disordered" evidence="2">
    <location>
        <begin position="1"/>
        <end position="52"/>
    </location>
</feature>
<evidence type="ECO:0000256" key="1">
    <source>
        <dbReference type="ARBA" id="ARBA00022842"/>
    </source>
</evidence>
<evidence type="ECO:0000313" key="6">
    <source>
        <dbReference type="Proteomes" id="UP000237105"/>
    </source>
</evidence>
<dbReference type="Pfam" id="PF00690">
    <property type="entry name" value="Cation_ATPase_N"/>
    <property type="match status" value="1"/>
</dbReference>
<dbReference type="OrthoDB" id="3352408at2759"/>
<dbReference type="PANTHER" id="PTHR24093:SF520">
    <property type="entry name" value="CALCIUM-TRANSPORTING ATPASE 9, PLASMA MEMBRANE-TYPE"/>
    <property type="match status" value="1"/>
</dbReference>
<reference evidence="6" key="1">
    <citation type="submission" date="2016-06" db="EMBL/GenBank/DDBJ databases">
        <title>Parallel loss of symbiosis genes in relatives of nitrogen-fixing non-legume Parasponia.</title>
        <authorList>
            <person name="Van Velzen R."/>
            <person name="Holmer R."/>
            <person name="Bu F."/>
            <person name="Rutten L."/>
            <person name="Van Zeijl A."/>
            <person name="Liu W."/>
            <person name="Santuari L."/>
            <person name="Cao Q."/>
            <person name="Sharma T."/>
            <person name="Shen D."/>
            <person name="Roswanjaya Y."/>
            <person name="Wardhani T."/>
            <person name="Kalhor M.S."/>
            <person name="Jansen J."/>
            <person name="Van den Hoogen J."/>
            <person name="Gungor B."/>
            <person name="Hartog M."/>
            <person name="Hontelez J."/>
            <person name="Verver J."/>
            <person name="Yang W.-C."/>
            <person name="Schijlen E."/>
            <person name="Repin R."/>
            <person name="Schilthuizen M."/>
            <person name="Schranz E."/>
            <person name="Heidstra R."/>
            <person name="Miyata K."/>
            <person name="Fedorova E."/>
            <person name="Kohlen W."/>
            <person name="Bisseling T."/>
            <person name="Smit S."/>
            <person name="Geurts R."/>
        </authorList>
    </citation>
    <scope>NUCLEOTIDE SEQUENCE [LARGE SCALE GENOMIC DNA]</scope>
    <source>
        <strain evidence="6">cv. WU1-14</strain>
    </source>
</reference>
<dbReference type="InterPro" id="IPR023298">
    <property type="entry name" value="ATPase_P-typ_TM_dom_sf"/>
</dbReference>
<sequence length="464" mass="50321">MASRGSTASSNGLLPGATQPDLEAGKECHHSELEEDDDAASSKDPFDIANTKNAPHETLKRWRQAALVLNASRRFRYTLDLKKEEEKENRRRMIRSHAQVIRAALLFRMAGERQIVLGPTVAPPTPSGDYAIGLEQLASLTRDHDIATLQQYGGAKGLSTMLKTNVEKGIDGDENDLIKRRNAFGSNTYPRKKGRSFLRFLWEAWQDLTLIILIIAAVVSLVLGIKTEGIDEGWYDGGSITFAVLLVILVTAISDYRQSLQFQNLNEEKQNIQLEVMRGGRPVRISIFDIVVGDVVPLKIGDQVPADGILIIGHSLAIDESSMTGESKIVHKDHKAPFLMSGCKVADGVGTMLVTGVGINTEWGLLMASISEDTGEETPLQVRLNGVATFIGIVGLSVAVSLLAVLLARYFTGNTRNPGGRKQFIKGETSISTAIDGVIKIFTIAVTIVVVAVPEGLPLAVTLT</sequence>